<dbReference type="SUPFAM" id="SSF51445">
    <property type="entry name" value="(Trans)glycosidases"/>
    <property type="match status" value="1"/>
</dbReference>
<dbReference type="InterPro" id="IPR017853">
    <property type="entry name" value="GH"/>
</dbReference>
<dbReference type="Pfam" id="PF11790">
    <property type="entry name" value="Glyco_hydro_cc"/>
    <property type="match status" value="1"/>
</dbReference>
<keyword evidence="5" id="KW-1185">Reference proteome</keyword>
<dbReference type="GO" id="GO:0016787">
    <property type="term" value="F:hydrolase activity"/>
    <property type="evidence" value="ECO:0007669"/>
    <property type="project" value="UniProtKB-KW"/>
</dbReference>
<reference evidence="4" key="1">
    <citation type="journal article" date="2023" name="Mol. Phylogenet. Evol.">
        <title>Genome-scale phylogeny and comparative genomics of the fungal order Sordariales.</title>
        <authorList>
            <person name="Hensen N."/>
            <person name="Bonometti L."/>
            <person name="Westerberg I."/>
            <person name="Brannstrom I.O."/>
            <person name="Guillou S."/>
            <person name="Cros-Aarteil S."/>
            <person name="Calhoun S."/>
            <person name="Haridas S."/>
            <person name="Kuo A."/>
            <person name="Mondo S."/>
            <person name="Pangilinan J."/>
            <person name="Riley R."/>
            <person name="LaButti K."/>
            <person name="Andreopoulos B."/>
            <person name="Lipzen A."/>
            <person name="Chen C."/>
            <person name="Yan M."/>
            <person name="Daum C."/>
            <person name="Ng V."/>
            <person name="Clum A."/>
            <person name="Steindorff A."/>
            <person name="Ohm R.A."/>
            <person name="Martin F."/>
            <person name="Silar P."/>
            <person name="Natvig D.O."/>
            <person name="Lalanne C."/>
            <person name="Gautier V."/>
            <person name="Ament-Velasquez S.L."/>
            <person name="Kruys A."/>
            <person name="Hutchinson M.I."/>
            <person name="Powell A.J."/>
            <person name="Barry K."/>
            <person name="Miller A.N."/>
            <person name="Grigoriev I.V."/>
            <person name="Debuchy R."/>
            <person name="Gladieux P."/>
            <person name="Hiltunen Thoren M."/>
            <person name="Johannesson H."/>
        </authorList>
    </citation>
    <scope>NUCLEOTIDE SEQUENCE</scope>
    <source>
        <strain evidence="4">CBS 118394</strain>
    </source>
</reference>
<dbReference type="Gene3D" id="3.20.20.80">
    <property type="entry name" value="Glycosidases"/>
    <property type="match status" value="1"/>
</dbReference>
<dbReference type="PANTHER" id="PTHR34154">
    <property type="entry name" value="ALKALI-SENSITIVE LINKAGE PROTEIN 1"/>
    <property type="match status" value="1"/>
</dbReference>
<evidence type="ECO:0000256" key="1">
    <source>
        <dbReference type="SAM" id="MobiDB-lite"/>
    </source>
</evidence>
<protein>
    <submittedName>
        <fullName evidence="4">Glycosyl hydrolase catalytic core-domain-containing protein</fullName>
    </submittedName>
</protein>
<evidence type="ECO:0000259" key="3">
    <source>
        <dbReference type="Pfam" id="PF11790"/>
    </source>
</evidence>
<organism evidence="4 5">
    <name type="scientific">Apodospora peruviana</name>
    <dbReference type="NCBI Taxonomy" id="516989"/>
    <lineage>
        <taxon>Eukaryota</taxon>
        <taxon>Fungi</taxon>
        <taxon>Dikarya</taxon>
        <taxon>Ascomycota</taxon>
        <taxon>Pezizomycotina</taxon>
        <taxon>Sordariomycetes</taxon>
        <taxon>Sordariomycetidae</taxon>
        <taxon>Sordariales</taxon>
        <taxon>Lasiosphaeriaceae</taxon>
        <taxon>Apodospora</taxon>
    </lineage>
</organism>
<dbReference type="InterPro" id="IPR053183">
    <property type="entry name" value="ASL1"/>
</dbReference>
<evidence type="ECO:0000313" key="4">
    <source>
        <dbReference type="EMBL" id="KAK3315309.1"/>
    </source>
</evidence>
<feature type="compositionally biased region" description="Basic residues" evidence="1">
    <location>
        <begin position="63"/>
        <end position="72"/>
    </location>
</feature>
<dbReference type="GO" id="GO:0071966">
    <property type="term" value="P:fungal-type cell wall polysaccharide metabolic process"/>
    <property type="evidence" value="ECO:0007669"/>
    <property type="project" value="TreeGrafter"/>
</dbReference>
<dbReference type="PANTHER" id="PTHR34154:SF13">
    <property type="entry name" value="ASL1-LIKE GLYCOSYL HYDROLASE CATALYTIC DOMAIN-CONTAINING PROTEIN"/>
    <property type="match status" value="1"/>
</dbReference>
<feature type="signal peptide" evidence="2">
    <location>
        <begin position="1"/>
        <end position="20"/>
    </location>
</feature>
<dbReference type="Proteomes" id="UP001283341">
    <property type="component" value="Unassembled WGS sequence"/>
</dbReference>
<feature type="chain" id="PRO_5042216207" evidence="2">
    <location>
        <begin position="21"/>
        <end position="400"/>
    </location>
</feature>
<evidence type="ECO:0000313" key="5">
    <source>
        <dbReference type="Proteomes" id="UP001283341"/>
    </source>
</evidence>
<feature type="domain" description="Asl1-like glycosyl hydrolase catalytic" evidence="3">
    <location>
        <begin position="172"/>
        <end position="388"/>
    </location>
</feature>
<feature type="region of interest" description="Disordered" evidence="1">
    <location>
        <begin position="63"/>
        <end position="138"/>
    </location>
</feature>
<keyword evidence="2" id="KW-0732">Signal</keyword>
<evidence type="ECO:0000256" key="2">
    <source>
        <dbReference type="SAM" id="SignalP"/>
    </source>
</evidence>
<feature type="compositionally biased region" description="Pro residues" evidence="1">
    <location>
        <begin position="114"/>
        <end position="128"/>
    </location>
</feature>
<proteinExistence type="predicted"/>
<dbReference type="InterPro" id="IPR024655">
    <property type="entry name" value="Asl1_glyco_hydro_catalytic"/>
</dbReference>
<sequence length="400" mass="41953">MFTQALVALAAASLFGQAVAAGPHQAHQHIHQKRALVTEVTTVTDWVTVYVTGGADATKVHMKPTRKAKKPKTTSTTAIAAAAPSSPAPAPAPVATTLATLQKPATSEAAAVPAPVPTPEAQPAPKPEPATTAAPAAPAPPAVEVPAVVNSPAATIPAAAPVKNTAGHAQRGLAYNHAELLPGFLQQGSKVTWAYNWGQVGDAQIGLEFVPMMWSPGKGFDQTWAANAQKAIDAGSKCLLSFNEPDNDGQANMSPADAAKEHIKHMNPWAGQARIGSPAITNSGAKNQGIDWMQQFFTACEGQCAVDFVVAHAYGIDGDQFLQHLVNVHDAFQKPVWVTEFAFGGSDEQISQTLAHVISELETNPKYSFVERYAYFYAAQGSMVSGNGPNLYGNTFAYGP</sequence>
<accession>A0AAE0HYM7</accession>
<reference evidence="4" key="2">
    <citation type="submission" date="2023-06" db="EMBL/GenBank/DDBJ databases">
        <authorList>
            <consortium name="Lawrence Berkeley National Laboratory"/>
            <person name="Haridas S."/>
            <person name="Hensen N."/>
            <person name="Bonometti L."/>
            <person name="Westerberg I."/>
            <person name="Brannstrom I.O."/>
            <person name="Guillou S."/>
            <person name="Cros-Aarteil S."/>
            <person name="Calhoun S."/>
            <person name="Kuo A."/>
            <person name="Mondo S."/>
            <person name="Pangilinan J."/>
            <person name="Riley R."/>
            <person name="Labutti K."/>
            <person name="Andreopoulos B."/>
            <person name="Lipzen A."/>
            <person name="Chen C."/>
            <person name="Yanf M."/>
            <person name="Daum C."/>
            <person name="Ng V."/>
            <person name="Clum A."/>
            <person name="Steindorff A."/>
            <person name="Ohm R."/>
            <person name="Martin F."/>
            <person name="Silar P."/>
            <person name="Natvig D."/>
            <person name="Lalanne C."/>
            <person name="Gautier V."/>
            <person name="Ament-Velasquez S.L."/>
            <person name="Kruys A."/>
            <person name="Hutchinson M.I."/>
            <person name="Powell A.J."/>
            <person name="Barry K."/>
            <person name="Miller A.N."/>
            <person name="Grigoriev I.V."/>
            <person name="Debuchy R."/>
            <person name="Gladieux P."/>
            <person name="Thoren M.H."/>
            <person name="Johannesson H."/>
        </authorList>
    </citation>
    <scope>NUCLEOTIDE SEQUENCE</scope>
    <source>
        <strain evidence="4">CBS 118394</strain>
    </source>
</reference>
<comment type="caution">
    <text evidence="4">The sequence shown here is derived from an EMBL/GenBank/DDBJ whole genome shotgun (WGS) entry which is preliminary data.</text>
</comment>
<dbReference type="GO" id="GO:0009277">
    <property type="term" value="C:fungal-type cell wall"/>
    <property type="evidence" value="ECO:0007669"/>
    <property type="project" value="TreeGrafter"/>
</dbReference>
<dbReference type="EMBL" id="JAUEDM010000006">
    <property type="protein sequence ID" value="KAK3315309.1"/>
    <property type="molecule type" value="Genomic_DNA"/>
</dbReference>
<keyword evidence="4" id="KW-0378">Hydrolase</keyword>
<dbReference type="AlphaFoldDB" id="A0AAE0HYM7"/>
<feature type="compositionally biased region" description="Low complexity" evidence="1">
    <location>
        <begin position="73"/>
        <end position="85"/>
    </location>
</feature>
<feature type="compositionally biased region" description="Low complexity" evidence="1">
    <location>
        <begin position="93"/>
        <end position="113"/>
    </location>
</feature>
<name>A0AAE0HYM7_9PEZI</name>
<gene>
    <name evidence="4" type="ORF">B0H66DRAFT_340888</name>
</gene>